<sequence>MQITSSRTLSQRPSPTDTDRARQLEQDRRKSQSLKAEIAALERYAADIDKQELSPEKAKQLRDQTQKKIENLKAQLVEAESQSAKKSSPSEADEVDKKKIVGKNKKNDPATADAADSDKNENIPPYLPGTATAQKRDARNKDKSEISVSDEKQMADLNDRLPAAESQGTRRGRKNKSVAPKHIIAEDVYDVKGKTVASQKGVFVDTKV</sequence>
<accession>A0ABW8Z9S9</accession>
<evidence type="ECO:0000313" key="3">
    <source>
        <dbReference type="Proteomes" id="UP001629214"/>
    </source>
</evidence>
<organism evidence="2 3">
    <name type="scientific">Herbaspirillum rhizosphaerae</name>
    <dbReference type="NCBI Taxonomy" id="346179"/>
    <lineage>
        <taxon>Bacteria</taxon>
        <taxon>Pseudomonadati</taxon>
        <taxon>Pseudomonadota</taxon>
        <taxon>Betaproteobacteria</taxon>
        <taxon>Burkholderiales</taxon>
        <taxon>Oxalobacteraceae</taxon>
        <taxon>Herbaspirillum</taxon>
    </lineage>
</organism>
<feature type="region of interest" description="Disordered" evidence="1">
    <location>
        <begin position="46"/>
        <end position="181"/>
    </location>
</feature>
<dbReference type="RefSeq" id="WP_408168029.1">
    <property type="nucleotide sequence ID" value="NZ_JAQQFR010000006.1"/>
</dbReference>
<name>A0ABW8Z9S9_9BURK</name>
<feature type="compositionally biased region" description="Polar residues" evidence="1">
    <location>
        <begin position="80"/>
        <end position="90"/>
    </location>
</feature>
<reference evidence="2 3" key="1">
    <citation type="journal article" date="2024" name="Chem. Sci.">
        <title>Discovery of megapolipeptins by genome mining of a Burkholderiales bacteria collection.</title>
        <authorList>
            <person name="Paulo B.S."/>
            <person name="Recchia M.J.J."/>
            <person name="Lee S."/>
            <person name="Fergusson C.H."/>
            <person name="Romanowski S.B."/>
            <person name="Hernandez A."/>
            <person name="Krull N."/>
            <person name="Liu D.Y."/>
            <person name="Cavanagh H."/>
            <person name="Bos A."/>
            <person name="Gray C.A."/>
            <person name="Murphy B.T."/>
            <person name="Linington R.G."/>
            <person name="Eustaquio A.S."/>
        </authorList>
    </citation>
    <scope>NUCLEOTIDE SEQUENCE [LARGE SCALE GENOMIC DNA]</scope>
    <source>
        <strain evidence="2 3">RL21-008-BIB-B</strain>
    </source>
</reference>
<evidence type="ECO:0000313" key="2">
    <source>
        <dbReference type="EMBL" id="MFL9879043.1"/>
    </source>
</evidence>
<evidence type="ECO:0000256" key="1">
    <source>
        <dbReference type="SAM" id="MobiDB-lite"/>
    </source>
</evidence>
<feature type="compositionally biased region" description="Basic and acidic residues" evidence="1">
    <location>
        <begin position="134"/>
        <end position="159"/>
    </location>
</feature>
<protein>
    <submittedName>
        <fullName evidence="2">Uncharacterized protein</fullName>
    </submittedName>
</protein>
<keyword evidence="3" id="KW-1185">Reference proteome</keyword>
<proteinExistence type="predicted"/>
<gene>
    <name evidence="2" type="ORF">PQR63_11655</name>
</gene>
<feature type="compositionally biased region" description="Polar residues" evidence="1">
    <location>
        <begin position="1"/>
        <end position="16"/>
    </location>
</feature>
<dbReference type="Proteomes" id="UP001629214">
    <property type="component" value="Unassembled WGS sequence"/>
</dbReference>
<dbReference type="EMBL" id="JAQQFR010000006">
    <property type="protein sequence ID" value="MFL9879043.1"/>
    <property type="molecule type" value="Genomic_DNA"/>
</dbReference>
<feature type="compositionally biased region" description="Basic and acidic residues" evidence="1">
    <location>
        <begin position="17"/>
        <end position="30"/>
    </location>
</feature>
<comment type="caution">
    <text evidence="2">The sequence shown here is derived from an EMBL/GenBank/DDBJ whole genome shotgun (WGS) entry which is preliminary data.</text>
</comment>
<feature type="compositionally biased region" description="Basic and acidic residues" evidence="1">
    <location>
        <begin position="46"/>
        <end position="71"/>
    </location>
</feature>
<feature type="region of interest" description="Disordered" evidence="1">
    <location>
        <begin position="1"/>
        <end position="34"/>
    </location>
</feature>